<evidence type="ECO:0000256" key="1">
    <source>
        <dbReference type="ARBA" id="ARBA00012519"/>
    </source>
</evidence>
<dbReference type="Gene3D" id="3.40.50.620">
    <property type="entry name" value="HUPs"/>
    <property type="match status" value="1"/>
</dbReference>
<dbReference type="InterPro" id="IPR014729">
    <property type="entry name" value="Rossmann-like_a/b/a_fold"/>
</dbReference>
<organism evidence="9 10">
    <name type="scientific">Syntrophobacter fumaroxidans (strain DSM 10017 / MPOB)</name>
    <dbReference type="NCBI Taxonomy" id="335543"/>
    <lineage>
        <taxon>Bacteria</taxon>
        <taxon>Pseudomonadati</taxon>
        <taxon>Thermodesulfobacteriota</taxon>
        <taxon>Syntrophobacteria</taxon>
        <taxon>Syntrophobacterales</taxon>
        <taxon>Syntrophobacteraceae</taxon>
        <taxon>Syntrophobacter</taxon>
    </lineage>
</organism>
<proteinExistence type="predicted"/>
<dbReference type="NCBIfam" id="TIGR02199">
    <property type="entry name" value="rfaE_dom_II"/>
    <property type="match status" value="1"/>
</dbReference>
<dbReference type="OrthoDB" id="9795543at2"/>
<dbReference type="PANTHER" id="PTHR43793">
    <property type="entry name" value="FAD SYNTHASE"/>
    <property type="match status" value="1"/>
</dbReference>
<sequence length="169" mass="18526">MRAADKITDLRELQAVCSRHRQEGRRIVFTNGCFDLLHLGHVRYLEEARSLGDVLIVGVNTDRSVSEIKGPRRPVTGQAERSEVLAALQCVDHVVLFDTPDPLPLIVALEPDVLVKGADWAEGRIVGADVVTAKGGRVVRIPLIPNASTTSIIDRILERFGMGRTLSEV</sequence>
<evidence type="ECO:0000256" key="6">
    <source>
        <dbReference type="ARBA" id="ARBA00023277"/>
    </source>
</evidence>
<keyword evidence="6" id="KW-0119">Carbohydrate metabolism</keyword>
<dbReference type="EC" id="2.7.7.70" evidence="1"/>
<dbReference type="InterPro" id="IPR050385">
    <property type="entry name" value="Archaeal_FAD_synthase"/>
</dbReference>
<evidence type="ECO:0000313" key="9">
    <source>
        <dbReference type="EMBL" id="ABK17372.1"/>
    </source>
</evidence>
<dbReference type="PANTHER" id="PTHR43793:SF2">
    <property type="entry name" value="BIFUNCTIONAL PROTEIN HLDE"/>
    <property type="match status" value="1"/>
</dbReference>
<keyword evidence="2 9" id="KW-0808">Transferase</keyword>
<dbReference type="GO" id="GO:0005975">
    <property type="term" value="P:carbohydrate metabolic process"/>
    <property type="evidence" value="ECO:0007669"/>
    <property type="project" value="InterPro"/>
</dbReference>
<dbReference type="Pfam" id="PF01467">
    <property type="entry name" value="CTP_transf_like"/>
    <property type="match status" value="1"/>
</dbReference>
<feature type="domain" description="Cytidyltransferase-like" evidence="8">
    <location>
        <begin position="29"/>
        <end position="123"/>
    </location>
</feature>
<dbReference type="KEGG" id="sfu:Sfum_1685"/>
<evidence type="ECO:0000256" key="3">
    <source>
        <dbReference type="ARBA" id="ARBA00022695"/>
    </source>
</evidence>
<dbReference type="InParanoid" id="A0LIX0"/>
<comment type="catalytic activity">
    <reaction evidence="7">
        <text>D-glycero-beta-D-manno-heptose 1-phosphate + ATP + H(+) = ADP-D-glycero-beta-D-manno-heptose + diphosphate</text>
        <dbReference type="Rhea" id="RHEA:27465"/>
        <dbReference type="ChEBI" id="CHEBI:15378"/>
        <dbReference type="ChEBI" id="CHEBI:30616"/>
        <dbReference type="ChEBI" id="CHEBI:33019"/>
        <dbReference type="ChEBI" id="CHEBI:59967"/>
        <dbReference type="ChEBI" id="CHEBI:61593"/>
        <dbReference type="EC" id="2.7.7.70"/>
    </reaction>
</comment>
<accession>A0LIX0</accession>
<dbReference type="RefSeq" id="WP_011698542.1">
    <property type="nucleotide sequence ID" value="NC_008554.1"/>
</dbReference>
<dbReference type="GO" id="GO:0016773">
    <property type="term" value="F:phosphotransferase activity, alcohol group as acceptor"/>
    <property type="evidence" value="ECO:0007669"/>
    <property type="project" value="InterPro"/>
</dbReference>
<dbReference type="eggNOG" id="COG0615">
    <property type="taxonomic scope" value="Bacteria"/>
</dbReference>
<dbReference type="HOGENOM" id="CLU_034585_2_0_7"/>
<keyword evidence="4" id="KW-0547">Nucleotide-binding</keyword>
<evidence type="ECO:0000256" key="2">
    <source>
        <dbReference type="ARBA" id="ARBA00022679"/>
    </source>
</evidence>
<dbReference type="STRING" id="335543.Sfum_1685"/>
<name>A0LIX0_SYNFM</name>
<gene>
    <name evidence="9" type="ordered locus">Sfum_1685</name>
</gene>
<dbReference type="GO" id="GO:0016779">
    <property type="term" value="F:nucleotidyltransferase activity"/>
    <property type="evidence" value="ECO:0007669"/>
    <property type="project" value="UniProtKB-KW"/>
</dbReference>
<evidence type="ECO:0000256" key="4">
    <source>
        <dbReference type="ARBA" id="ARBA00022741"/>
    </source>
</evidence>
<dbReference type="Proteomes" id="UP000001784">
    <property type="component" value="Chromosome"/>
</dbReference>
<keyword evidence="3" id="KW-0548">Nucleotidyltransferase</keyword>
<evidence type="ECO:0000313" key="10">
    <source>
        <dbReference type="Proteomes" id="UP000001784"/>
    </source>
</evidence>
<dbReference type="SUPFAM" id="SSF52374">
    <property type="entry name" value="Nucleotidylyl transferase"/>
    <property type="match status" value="1"/>
</dbReference>
<dbReference type="NCBIfam" id="TIGR00125">
    <property type="entry name" value="cyt_tran_rel"/>
    <property type="match status" value="1"/>
</dbReference>
<dbReference type="InterPro" id="IPR011914">
    <property type="entry name" value="RfaE_dom_II"/>
</dbReference>
<dbReference type="InterPro" id="IPR004821">
    <property type="entry name" value="Cyt_trans-like"/>
</dbReference>
<dbReference type="EMBL" id="CP000478">
    <property type="protein sequence ID" value="ABK17372.1"/>
    <property type="molecule type" value="Genomic_DNA"/>
</dbReference>
<protein>
    <recommendedName>
        <fullName evidence="1">D-glycero-beta-D-manno-heptose 1-phosphate adenylyltransferase</fullName>
        <ecNumber evidence="1">2.7.7.70</ecNumber>
    </recommendedName>
</protein>
<evidence type="ECO:0000259" key="8">
    <source>
        <dbReference type="Pfam" id="PF01467"/>
    </source>
</evidence>
<evidence type="ECO:0000256" key="7">
    <source>
        <dbReference type="ARBA" id="ARBA00047428"/>
    </source>
</evidence>
<dbReference type="AlphaFoldDB" id="A0LIX0"/>
<keyword evidence="5" id="KW-0067">ATP-binding</keyword>
<evidence type="ECO:0000256" key="5">
    <source>
        <dbReference type="ARBA" id="ARBA00022840"/>
    </source>
</evidence>
<dbReference type="GO" id="GO:0005524">
    <property type="term" value="F:ATP binding"/>
    <property type="evidence" value="ECO:0007669"/>
    <property type="project" value="UniProtKB-KW"/>
</dbReference>
<reference evidence="9 10" key="1">
    <citation type="submission" date="2006-10" db="EMBL/GenBank/DDBJ databases">
        <title>Complete sequence of Syntrophobacter fumaroxidans MPOB.</title>
        <authorList>
            <consortium name="US DOE Joint Genome Institute"/>
            <person name="Copeland A."/>
            <person name="Lucas S."/>
            <person name="Lapidus A."/>
            <person name="Barry K."/>
            <person name="Detter J.C."/>
            <person name="Glavina del Rio T."/>
            <person name="Hammon N."/>
            <person name="Israni S."/>
            <person name="Pitluck S."/>
            <person name="Goltsman E.G."/>
            <person name="Martinez M."/>
            <person name="Schmutz J."/>
            <person name="Larimer F."/>
            <person name="Land M."/>
            <person name="Hauser L."/>
            <person name="Kyrpides N."/>
            <person name="Kim E."/>
            <person name="Boone D.R."/>
            <person name="Brockman F."/>
            <person name="Culley D."/>
            <person name="Ferry J."/>
            <person name="Gunsalus R."/>
            <person name="McInerney M.J."/>
            <person name="Morrison M."/>
            <person name="Plugge C."/>
            <person name="Rohlin L."/>
            <person name="Scholten J."/>
            <person name="Sieber J."/>
            <person name="Stams A.J.M."/>
            <person name="Worm P."/>
            <person name="Henstra A.M."/>
            <person name="Richardson P."/>
        </authorList>
    </citation>
    <scope>NUCLEOTIDE SEQUENCE [LARGE SCALE GENOMIC DNA]</scope>
    <source>
        <strain evidence="10">DSM 10017 / MPOB</strain>
    </source>
</reference>
<keyword evidence="10" id="KW-1185">Reference proteome</keyword>